<keyword evidence="1" id="KW-0053">Apoptosis</keyword>
<feature type="repeat" description="TNFR-Cys" evidence="6">
    <location>
        <begin position="72"/>
        <end position="115"/>
    </location>
</feature>
<dbReference type="Pfam" id="PF00020">
    <property type="entry name" value="TNFR_c6"/>
    <property type="match status" value="2"/>
</dbReference>
<evidence type="ECO:0000256" key="7">
    <source>
        <dbReference type="SAM" id="Phobius"/>
    </source>
</evidence>
<accession>A0A484CHT4</accession>
<dbReference type="GO" id="GO:0009897">
    <property type="term" value="C:external side of plasma membrane"/>
    <property type="evidence" value="ECO:0007669"/>
    <property type="project" value="TreeGrafter"/>
</dbReference>
<dbReference type="EMBL" id="SCKG01000017">
    <property type="protein sequence ID" value="TDH01398.1"/>
    <property type="molecule type" value="Genomic_DNA"/>
</dbReference>
<keyword evidence="4 6" id="KW-1015">Disulfide bond</keyword>
<evidence type="ECO:0000256" key="2">
    <source>
        <dbReference type="ARBA" id="ARBA00022729"/>
    </source>
</evidence>
<dbReference type="GO" id="GO:0043066">
    <property type="term" value="P:negative regulation of apoptotic process"/>
    <property type="evidence" value="ECO:0007669"/>
    <property type="project" value="TreeGrafter"/>
</dbReference>
<feature type="domain" description="TNFR-Cys" evidence="10">
    <location>
        <begin position="72"/>
        <end position="115"/>
    </location>
</feature>
<feature type="transmembrane region" description="Helical" evidence="7">
    <location>
        <begin position="164"/>
        <end position="191"/>
    </location>
</feature>
<dbReference type="SMART" id="SM00208">
    <property type="entry name" value="TNFR"/>
    <property type="match status" value="3"/>
</dbReference>
<sequence>MIAAESSRFPAWFITLVLLTLLVSAASSSGQNGSHCIDGTYDHEGRTCCLCGAGLHLVEHCTTDLQIGKCQTCPKLEYSSHPNYETSCEPCTSCSQPSANLEVDEPCTPARNTRCRCKENHYCSSDIKPCITCKPCKVCDEGIEVDCTPNSDTVCKEKIGDNKLWIILGIIVPMLVIGLVVGLAVGLACHWKRRRDRERRHPVELTDFTAAKSQLLRAPVVDLQPHLPDIAEVIGWNDMKVVAMYSSIQNPAIEECQMNHPGNIQEAKLELLKIWVEKNGREASRNIVQILQSKGKRDTAEKVMDILSRPNNNPA</sequence>
<keyword evidence="12" id="KW-1185">Reference proteome</keyword>
<dbReference type="Pfam" id="PF00531">
    <property type="entry name" value="Death"/>
    <property type="match status" value="1"/>
</dbReference>
<feature type="disulfide bond" evidence="6">
    <location>
        <begin position="73"/>
        <end position="88"/>
    </location>
</feature>
<dbReference type="GO" id="GO:0097527">
    <property type="term" value="P:necroptotic signaling pathway"/>
    <property type="evidence" value="ECO:0007669"/>
    <property type="project" value="TreeGrafter"/>
</dbReference>
<evidence type="ECO:0000256" key="6">
    <source>
        <dbReference type="PROSITE-ProRule" id="PRU00206"/>
    </source>
</evidence>
<keyword evidence="3" id="KW-0677">Repeat</keyword>
<dbReference type="Proteomes" id="UP000295070">
    <property type="component" value="Chromosome 17"/>
</dbReference>
<feature type="signal peptide" evidence="8">
    <location>
        <begin position="1"/>
        <end position="25"/>
    </location>
</feature>
<evidence type="ECO:0000259" key="9">
    <source>
        <dbReference type="PROSITE" id="PS50017"/>
    </source>
</evidence>
<dbReference type="GO" id="GO:0031265">
    <property type="term" value="C:CD95 death-inducing signaling complex"/>
    <property type="evidence" value="ECO:0007669"/>
    <property type="project" value="TreeGrafter"/>
</dbReference>
<dbReference type="InterPro" id="IPR001368">
    <property type="entry name" value="TNFR/NGFR_Cys_rich_reg"/>
</dbReference>
<dbReference type="PANTHER" id="PTHR46874:SF1">
    <property type="entry name" value="TUMOR NECROSIS FACTOR RECEPTOR SUPERFAMILY MEMBER 6"/>
    <property type="match status" value="1"/>
</dbReference>
<feature type="domain" description="Death" evidence="9">
    <location>
        <begin position="253"/>
        <end position="307"/>
    </location>
</feature>
<dbReference type="PANTHER" id="PTHR46874">
    <property type="entry name" value="TUMOR NECROSIS FACTOR RECEPTOR SUPERFAMILY MEMBER 6"/>
    <property type="match status" value="1"/>
</dbReference>
<evidence type="ECO:0000313" key="12">
    <source>
        <dbReference type="Proteomes" id="UP000295070"/>
    </source>
</evidence>
<dbReference type="STRING" id="8167.A0A484CHT4"/>
<evidence type="ECO:0000256" key="1">
    <source>
        <dbReference type="ARBA" id="ARBA00022703"/>
    </source>
</evidence>
<keyword evidence="7" id="KW-0812">Transmembrane</keyword>
<dbReference type="AlphaFoldDB" id="A0A484CHT4"/>
<dbReference type="InterPro" id="IPR000488">
    <property type="entry name" value="Death_dom"/>
</dbReference>
<keyword evidence="7" id="KW-0472">Membrane</keyword>
<evidence type="ECO:0000313" key="11">
    <source>
        <dbReference type="EMBL" id="TDH01398.1"/>
    </source>
</evidence>
<dbReference type="SUPFAM" id="SSF47986">
    <property type="entry name" value="DEATH domain"/>
    <property type="match status" value="1"/>
</dbReference>
<dbReference type="SUPFAM" id="SSF57586">
    <property type="entry name" value="TNF receptor-like"/>
    <property type="match status" value="2"/>
</dbReference>
<name>A0A484CHT4_PERFV</name>
<keyword evidence="7" id="KW-1133">Transmembrane helix</keyword>
<dbReference type="PROSITE" id="PS50017">
    <property type="entry name" value="DEATH_DOMAIN"/>
    <property type="match status" value="1"/>
</dbReference>
<feature type="repeat" description="TNFR-Cys" evidence="6">
    <location>
        <begin position="116"/>
        <end position="155"/>
    </location>
</feature>
<dbReference type="Gene3D" id="2.10.50.10">
    <property type="entry name" value="Tumor Necrosis Factor Receptor, subunit A, domain 2"/>
    <property type="match status" value="2"/>
</dbReference>
<evidence type="ECO:0000256" key="4">
    <source>
        <dbReference type="ARBA" id="ARBA00023157"/>
    </source>
</evidence>
<dbReference type="GO" id="GO:0005031">
    <property type="term" value="F:tumor necrosis factor receptor activity"/>
    <property type="evidence" value="ECO:0007669"/>
    <property type="project" value="TreeGrafter"/>
</dbReference>
<evidence type="ECO:0000259" key="10">
    <source>
        <dbReference type="PROSITE" id="PS50050"/>
    </source>
</evidence>
<gene>
    <name evidence="11" type="ORF">EPR50_G00179450</name>
</gene>
<dbReference type="PROSITE" id="PS50050">
    <property type="entry name" value="TNFR_NGFR_2"/>
    <property type="match status" value="2"/>
</dbReference>
<evidence type="ECO:0000256" key="3">
    <source>
        <dbReference type="ARBA" id="ARBA00022737"/>
    </source>
</evidence>
<evidence type="ECO:0000256" key="5">
    <source>
        <dbReference type="ARBA" id="ARBA00023180"/>
    </source>
</evidence>
<keyword evidence="5" id="KW-0325">Glycoprotein</keyword>
<dbReference type="Gene3D" id="1.10.533.10">
    <property type="entry name" value="Death Domain, Fas"/>
    <property type="match status" value="1"/>
</dbReference>
<reference evidence="11 12" key="1">
    <citation type="submission" date="2019-01" db="EMBL/GenBank/DDBJ databases">
        <title>A chromosome-scale genome assembly of the yellow perch, Perca flavescens.</title>
        <authorList>
            <person name="Feron R."/>
            <person name="Morvezen R."/>
            <person name="Bestin A."/>
            <person name="Haffray P."/>
            <person name="Klopp C."/>
            <person name="Zahm M."/>
            <person name="Cabau C."/>
            <person name="Roques C."/>
            <person name="Donnadieu C."/>
            <person name="Bouchez O."/>
            <person name="Christie M."/>
            <person name="Larson W."/>
            <person name="Guiguen Y."/>
        </authorList>
    </citation>
    <scope>NUCLEOTIDE SEQUENCE [LARGE SCALE GENOMIC DNA]</scope>
    <source>
        <strain evidence="11">YP-PL-M2</strain>
        <tissue evidence="11">Blood</tissue>
    </source>
</reference>
<dbReference type="InterPro" id="IPR011029">
    <property type="entry name" value="DEATH-like_dom_sf"/>
</dbReference>
<feature type="chain" id="PRO_5019762576" evidence="8">
    <location>
        <begin position="26"/>
        <end position="315"/>
    </location>
</feature>
<keyword evidence="2 8" id="KW-0732">Signal</keyword>
<dbReference type="GO" id="GO:0097049">
    <property type="term" value="P:motor neuron apoptotic process"/>
    <property type="evidence" value="ECO:0007669"/>
    <property type="project" value="TreeGrafter"/>
</dbReference>
<dbReference type="GO" id="GO:0032872">
    <property type="term" value="P:regulation of stress-activated MAPK cascade"/>
    <property type="evidence" value="ECO:0007669"/>
    <property type="project" value="TreeGrafter"/>
</dbReference>
<dbReference type="GO" id="GO:0097192">
    <property type="term" value="P:extrinsic apoptotic signaling pathway in absence of ligand"/>
    <property type="evidence" value="ECO:0007669"/>
    <property type="project" value="TreeGrafter"/>
</dbReference>
<feature type="domain" description="TNFR-Cys" evidence="10">
    <location>
        <begin position="116"/>
        <end position="155"/>
    </location>
</feature>
<protein>
    <submittedName>
        <fullName evidence="11">Uncharacterized protein</fullName>
    </submittedName>
</protein>
<organism evidence="11 12">
    <name type="scientific">Perca flavescens</name>
    <name type="common">American yellow perch</name>
    <name type="synonym">Morone flavescens</name>
    <dbReference type="NCBI Taxonomy" id="8167"/>
    <lineage>
        <taxon>Eukaryota</taxon>
        <taxon>Metazoa</taxon>
        <taxon>Chordata</taxon>
        <taxon>Craniata</taxon>
        <taxon>Vertebrata</taxon>
        <taxon>Euteleostomi</taxon>
        <taxon>Actinopterygii</taxon>
        <taxon>Neopterygii</taxon>
        <taxon>Teleostei</taxon>
        <taxon>Neoteleostei</taxon>
        <taxon>Acanthomorphata</taxon>
        <taxon>Eupercaria</taxon>
        <taxon>Perciformes</taxon>
        <taxon>Percoidei</taxon>
        <taxon>Percidae</taxon>
        <taxon>Percinae</taxon>
        <taxon>Perca</taxon>
    </lineage>
</organism>
<evidence type="ECO:0000256" key="8">
    <source>
        <dbReference type="SAM" id="SignalP"/>
    </source>
</evidence>
<dbReference type="GO" id="GO:0045121">
    <property type="term" value="C:membrane raft"/>
    <property type="evidence" value="ECO:0007669"/>
    <property type="project" value="TreeGrafter"/>
</dbReference>
<comment type="caution">
    <text evidence="11">The sequence shown here is derived from an EMBL/GenBank/DDBJ whole genome shotgun (WGS) entry which is preliminary data.</text>
</comment>
<proteinExistence type="predicted"/>
<comment type="caution">
    <text evidence="6">Lacks conserved residue(s) required for the propagation of feature annotation.</text>
</comment>
<dbReference type="GO" id="GO:0006924">
    <property type="term" value="P:activation-induced cell death of T cells"/>
    <property type="evidence" value="ECO:0007669"/>
    <property type="project" value="TreeGrafter"/>
</dbReference>